<feature type="domain" description="NIF system FeS cluster assembly NifU N-terminal" evidence="1">
    <location>
        <begin position="8"/>
        <end position="104"/>
    </location>
</feature>
<sequence length="142" mass="16561">MLETNKLYRDLIMKHYQNPHNWGLSKDDDFISLSYKNASCGDSIILQIKLLDQKLVDIKYETQSCAICKASASLMSIYLKNNSIKEGLTKINNFLNMINNEFLDELQMEKDLLLFKQFSHFPGRRTCILLPWKALQKIIINN</sequence>
<dbReference type="GO" id="GO:0005506">
    <property type="term" value="F:iron ion binding"/>
    <property type="evidence" value="ECO:0007669"/>
    <property type="project" value="InterPro"/>
</dbReference>
<name>A0A421NXI7_9MOLU</name>
<evidence type="ECO:0000313" key="2">
    <source>
        <dbReference type="EMBL" id="RMI88640.1"/>
    </source>
</evidence>
<evidence type="ECO:0000313" key="3">
    <source>
        <dbReference type="Proteomes" id="UP000283896"/>
    </source>
</evidence>
<protein>
    <submittedName>
        <fullName evidence="2">Iron-sulfur cluster assembly scaffold protein</fullName>
    </submittedName>
</protein>
<dbReference type="EMBL" id="MPBG01000006">
    <property type="protein sequence ID" value="RMI88640.1"/>
    <property type="molecule type" value="Genomic_DNA"/>
</dbReference>
<accession>A0A421NXI7</accession>
<evidence type="ECO:0000259" key="1">
    <source>
        <dbReference type="Pfam" id="PF01592"/>
    </source>
</evidence>
<dbReference type="GO" id="GO:0016226">
    <property type="term" value="P:iron-sulfur cluster assembly"/>
    <property type="evidence" value="ECO:0007669"/>
    <property type="project" value="InterPro"/>
</dbReference>
<dbReference type="OrthoDB" id="9804157at2"/>
<comment type="caution">
    <text evidence="2">The sequence shown here is derived from an EMBL/GenBank/DDBJ whole genome shotgun (WGS) entry which is preliminary data.</text>
</comment>
<dbReference type="Gene3D" id="3.90.1010.10">
    <property type="match status" value="1"/>
</dbReference>
<dbReference type="STRING" id="69896.S284_04170"/>
<dbReference type="PANTHER" id="PTHR10093">
    <property type="entry name" value="IRON-SULFUR CLUSTER ASSEMBLY ENZYME NIFU HOMOLOG"/>
    <property type="match status" value="1"/>
</dbReference>
<dbReference type="RefSeq" id="WP_023161539.1">
    <property type="nucleotide sequence ID" value="NC_022588.1"/>
</dbReference>
<dbReference type="AlphaFoldDB" id="A0A421NXI7"/>
<organism evidence="2 3">
    <name type="scientific">Candidatus Phytoplasma solani</name>
    <dbReference type="NCBI Taxonomy" id="69896"/>
    <lineage>
        <taxon>Bacteria</taxon>
        <taxon>Bacillati</taxon>
        <taxon>Mycoplasmatota</taxon>
        <taxon>Mollicutes</taxon>
        <taxon>Acholeplasmatales</taxon>
        <taxon>Acholeplasmataceae</taxon>
        <taxon>Candidatus Phytoplasma</taxon>
        <taxon>16SrXII (Stolbur group)</taxon>
    </lineage>
</organism>
<gene>
    <name evidence="2" type="primary">iscU</name>
    <name evidence="2" type="ORF">PSSA1_v1c4650</name>
</gene>
<dbReference type="NCBIfam" id="TIGR01994">
    <property type="entry name" value="SUF_scaf_2"/>
    <property type="match status" value="1"/>
</dbReference>
<dbReference type="KEGG" id="psol:S284_04170"/>
<proteinExistence type="predicted"/>
<dbReference type="SUPFAM" id="SSF82649">
    <property type="entry name" value="SufE/NifU"/>
    <property type="match status" value="1"/>
</dbReference>
<dbReference type="InterPro" id="IPR002871">
    <property type="entry name" value="NIF_FeS_clus_asmbl_NifU_N"/>
</dbReference>
<dbReference type="GO" id="GO:0051536">
    <property type="term" value="F:iron-sulfur cluster binding"/>
    <property type="evidence" value="ECO:0007669"/>
    <property type="project" value="InterPro"/>
</dbReference>
<reference evidence="3" key="1">
    <citation type="submission" date="2016-11" db="EMBL/GenBank/DDBJ databases">
        <title>Genome sequence of Candidatus Phytoplasma solani strain SA-1.</title>
        <authorList>
            <person name="Haryono M."/>
            <person name="Samarzija I."/>
            <person name="Seruga Music M."/>
            <person name="Hogenhout S."/>
            <person name="Kuo C.-H."/>
        </authorList>
    </citation>
    <scope>NUCLEOTIDE SEQUENCE [LARGE SCALE GENOMIC DNA]</scope>
    <source>
        <strain evidence="3">SA-1</strain>
    </source>
</reference>
<dbReference type="CDD" id="cd06664">
    <property type="entry name" value="IscU_like"/>
    <property type="match status" value="1"/>
</dbReference>
<keyword evidence="3" id="KW-1185">Reference proteome</keyword>
<dbReference type="Pfam" id="PF01592">
    <property type="entry name" value="NifU_N"/>
    <property type="match status" value="1"/>
</dbReference>
<dbReference type="Proteomes" id="UP000283896">
    <property type="component" value="Unassembled WGS sequence"/>
</dbReference>